<keyword evidence="1" id="KW-1133">Transmembrane helix</keyword>
<keyword evidence="1" id="KW-0812">Transmembrane</keyword>
<evidence type="ECO:0000313" key="3">
    <source>
        <dbReference type="Proteomes" id="UP000014461"/>
    </source>
</evidence>
<evidence type="ECO:0000313" key="2">
    <source>
        <dbReference type="EMBL" id="GAD03593.1"/>
    </source>
</evidence>
<evidence type="ECO:0000256" key="1">
    <source>
        <dbReference type="SAM" id="Phobius"/>
    </source>
</evidence>
<proteinExistence type="predicted"/>
<feature type="transmembrane region" description="Helical" evidence="1">
    <location>
        <begin position="12"/>
        <end position="34"/>
    </location>
</feature>
<sequence>MLAKISDEGEKANCFLSCFNDLLGFYLLISGGIFEPNNE</sequence>
<keyword evidence="1" id="KW-0472">Membrane</keyword>
<comment type="caution">
    <text evidence="2">The sequence shown here is derived from an EMBL/GenBank/DDBJ whole genome shotgun (WGS) entry which is preliminary data.</text>
</comment>
<protein>
    <submittedName>
        <fullName evidence="2">Uncharacterized protein</fullName>
    </submittedName>
</protein>
<keyword evidence="3" id="KW-1185">Reference proteome</keyword>
<gene>
    <name evidence="2" type="ORF">AALB_3673</name>
</gene>
<organism evidence="2 3">
    <name type="scientific">Agarivorans albus MKT 106</name>
    <dbReference type="NCBI Taxonomy" id="1331007"/>
    <lineage>
        <taxon>Bacteria</taxon>
        <taxon>Pseudomonadati</taxon>
        <taxon>Pseudomonadota</taxon>
        <taxon>Gammaproteobacteria</taxon>
        <taxon>Alteromonadales</taxon>
        <taxon>Alteromonadaceae</taxon>
        <taxon>Agarivorans</taxon>
    </lineage>
</organism>
<dbReference type="Proteomes" id="UP000014461">
    <property type="component" value="Unassembled WGS sequence"/>
</dbReference>
<reference evidence="2" key="1">
    <citation type="journal article" date="2013" name="Genome Announc.">
        <title>Draft Genome Sequence of Agarivorans albus Strain MKT 106T, an Agarolytic Marine Bacterium.</title>
        <authorList>
            <person name="Yasuike M."/>
            <person name="Nakamura Y."/>
            <person name="Kai W."/>
            <person name="Fujiwara A."/>
            <person name="Fukui Y."/>
            <person name="Satomi M."/>
            <person name="Sano M."/>
        </authorList>
    </citation>
    <scope>NUCLEOTIDE SEQUENCE [LARGE SCALE GENOMIC DNA]</scope>
</reference>
<dbReference type="EMBL" id="BARX01000030">
    <property type="protein sequence ID" value="GAD03593.1"/>
    <property type="molecule type" value="Genomic_DNA"/>
</dbReference>
<name>R9PQN2_AGAAL</name>
<dbReference type="AlphaFoldDB" id="R9PQN2"/>
<accession>R9PQN2</accession>